<dbReference type="EMBL" id="CP002209">
    <property type="protein sequence ID" value="ADN75147.1"/>
    <property type="molecule type" value="Genomic_DNA"/>
</dbReference>
<sequence>MNKKVTLAAILAVTLAGPLSGCVIAVGDKGWDAQSSADWEKKQDSNRRKLEQIELGMALSDVRSIMGTADFNELYQQQEDQVQVLYYRTHRTRGDSKTTKDECTPIVLTNGAVTGWGNTALENAVRL</sequence>
<organism evidence="3 4">
    <name type="scientific">Ferrimonas balearica (strain DSM 9799 / CCM 4581 / KCTC 23876 / PAT)</name>
    <dbReference type="NCBI Taxonomy" id="550540"/>
    <lineage>
        <taxon>Bacteria</taxon>
        <taxon>Pseudomonadati</taxon>
        <taxon>Pseudomonadota</taxon>
        <taxon>Gammaproteobacteria</taxon>
        <taxon>Alteromonadales</taxon>
        <taxon>Ferrimonadaceae</taxon>
        <taxon>Ferrimonas</taxon>
    </lineage>
</organism>
<dbReference type="InterPro" id="IPR037873">
    <property type="entry name" value="BamE-like"/>
</dbReference>
<evidence type="ECO:0000256" key="2">
    <source>
        <dbReference type="SAM" id="SignalP"/>
    </source>
</evidence>
<reference evidence="3 4" key="1">
    <citation type="journal article" date="2010" name="Stand. Genomic Sci.">
        <title>Complete genome sequence of Ferrimonas balearica type strain (PAT).</title>
        <authorList>
            <person name="Nolan M."/>
            <person name="Sikorski J."/>
            <person name="Davenport K."/>
            <person name="Lucas S."/>
            <person name="Glavina Del Rio T."/>
            <person name="Tice H."/>
            <person name="Cheng J."/>
            <person name="Goodwin L."/>
            <person name="Pitluck S."/>
            <person name="Liolios K."/>
            <person name="Ivanova N."/>
            <person name="Mavromatis K."/>
            <person name="Ovchinnikova G."/>
            <person name="Pati A."/>
            <person name="Chen A."/>
            <person name="Palaniappan K."/>
            <person name="Land M."/>
            <person name="Hauser L."/>
            <person name="Chang Y."/>
            <person name="Jeffries C."/>
            <person name="Tapia R."/>
            <person name="Brettin T."/>
            <person name="Detter J."/>
            <person name="Han C."/>
            <person name="Yasawong M."/>
            <person name="Rohde M."/>
            <person name="Tindall B."/>
            <person name="Goker M."/>
            <person name="Woyke T."/>
            <person name="Bristow J."/>
            <person name="Eisen J."/>
            <person name="Markowitz V."/>
            <person name="Hugenholtz P."/>
            <person name="Kyrpides N."/>
            <person name="Klenk H."/>
            <person name="Lapidus A."/>
        </authorList>
    </citation>
    <scope>NUCLEOTIDE SEQUENCE [LARGE SCALE GENOMIC DNA]</scope>
    <source>
        <strain evidence="4">DSM 9799 / CCM 4581 / KCTC 23876 / PAT</strain>
    </source>
</reference>
<dbReference type="InterPro" id="IPR021534">
    <property type="entry name" value="DUF3192"/>
</dbReference>
<keyword evidence="4" id="KW-1185">Reference proteome</keyword>
<name>E1STL4_FERBD</name>
<feature type="chain" id="PRO_5003151612" description="Lipoprotein" evidence="2">
    <location>
        <begin position="26"/>
        <end position="127"/>
    </location>
</feature>
<dbReference type="Pfam" id="PF11399">
    <property type="entry name" value="DUF3192"/>
    <property type="match status" value="1"/>
</dbReference>
<gene>
    <name evidence="3" type="ordered locus">Fbal_0938</name>
</gene>
<keyword evidence="1 2" id="KW-0732">Signal</keyword>
<dbReference type="Proteomes" id="UP000006683">
    <property type="component" value="Chromosome"/>
</dbReference>
<evidence type="ECO:0000313" key="4">
    <source>
        <dbReference type="Proteomes" id="UP000006683"/>
    </source>
</evidence>
<evidence type="ECO:0000313" key="3">
    <source>
        <dbReference type="EMBL" id="ADN75147.1"/>
    </source>
</evidence>
<dbReference type="Gene3D" id="3.30.1450.10">
    <property type="match status" value="1"/>
</dbReference>
<dbReference type="STRING" id="550540.Fbal_0938"/>
<dbReference type="RefSeq" id="WP_013344453.1">
    <property type="nucleotide sequence ID" value="NC_014541.1"/>
</dbReference>
<evidence type="ECO:0008006" key="5">
    <source>
        <dbReference type="Google" id="ProtNLM"/>
    </source>
</evidence>
<dbReference type="OrthoDB" id="6399368at2"/>
<accession>E1STL4</accession>
<dbReference type="KEGG" id="fbl:Fbal_0938"/>
<dbReference type="HOGENOM" id="CLU_160719_0_0_6"/>
<dbReference type="AlphaFoldDB" id="E1STL4"/>
<protein>
    <recommendedName>
        <fullName evidence="5">Lipoprotein</fullName>
    </recommendedName>
</protein>
<dbReference type="GeneID" id="67181185"/>
<proteinExistence type="predicted"/>
<feature type="signal peptide" evidence="2">
    <location>
        <begin position="1"/>
        <end position="25"/>
    </location>
</feature>
<dbReference type="eggNOG" id="COG2913">
    <property type="taxonomic scope" value="Bacteria"/>
</dbReference>
<evidence type="ECO:0000256" key="1">
    <source>
        <dbReference type="ARBA" id="ARBA00022729"/>
    </source>
</evidence>